<evidence type="ECO:0000256" key="8">
    <source>
        <dbReference type="RuleBase" id="RU000416"/>
    </source>
</evidence>
<accession>A0A9W6MW27</accession>
<dbReference type="Proteomes" id="UP001143372">
    <property type="component" value="Unassembled WGS sequence"/>
</dbReference>
<dbReference type="NCBIfam" id="TIGR00675">
    <property type="entry name" value="dcm"/>
    <property type="match status" value="1"/>
</dbReference>
<evidence type="ECO:0000256" key="6">
    <source>
        <dbReference type="ARBA" id="ARBA00047422"/>
    </source>
</evidence>
<proteinExistence type="inferred from homology"/>
<sequence>MDDFTFYEFFAGGGMARAGLGPRWRCLFANDLSAKKAAAYRANWGDDHLHVGDVHEIGPAMLPGLADLAWGSFPCQDLSLAGAGAGLSGKRSSAFWGFWNAILALKAEGRAPRTLVLENVCGALTSRGGRDFAAIGEALSDAGYRFGAMVIDAALFVPQSRPRLFIVAVAEGVGISPGLAGEGPLAPWHTKALVAAHAGMSDAARENWIWWRAEPPRANVATLADIVEDAPQGVRWHTARETEAVLALMAPLHRARIAAAGAAGATCVGAVYKRMRLDATGAKVQRAEARFDGVAGCLRTPAGGSSRQTLILVDGASVRTRLMSPREAARLMGLDDGYRLPANYNDAYRLAGDGVAAPVVRFLADALLEPLLGAARPLVRRAG</sequence>
<keyword evidence="5" id="KW-0680">Restriction system</keyword>
<dbReference type="InterPro" id="IPR029063">
    <property type="entry name" value="SAM-dependent_MTases_sf"/>
</dbReference>
<keyword evidence="10" id="KW-1185">Reference proteome</keyword>
<dbReference type="GO" id="GO:0009307">
    <property type="term" value="P:DNA restriction-modification system"/>
    <property type="evidence" value="ECO:0007669"/>
    <property type="project" value="UniProtKB-KW"/>
</dbReference>
<keyword evidence="2 7" id="KW-0489">Methyltransferase</keyword>
<dbReference type="Gene3D" id="3.40.50.150">
    <property type="entry name" value="Vaccinia Virus protein VP39"/>
    <property type="match status" value="1"/>
</dbReference>
<evidence type="ECO:0000256" key="4">
    <source>
        <dbReference type="ARBA" id="ARBA00022691"/>
    </source>
</evidence>
<evidence type="ECO:0000256" key="5">
    <source>
        <dbReference type="ARBA" id="ARBA00022747"/>
    </source>
</evidence>
<dbReference type="AlphaFoldDB" id="A0A9W6MW27"/>
<reference evidence="9" key="2">
    <citation type="submission" date="2023-01" db="EMBL/GenBank/DDBJ databases">
        <authorList>
            <person name="Sun Q."/>
            <person name="Evtushenko L."/>
        </authorList>
    </citation>
    <scope>NUCLEOTIDE SEQUENCE</scope>
    <source>
        <strain evidence="9">VKM B-2347</strain>
    </source>
</reference>
<dbReference type="Gene3D" id="3.90.120.10">
    <property type="entry name" value="DNA Methylase, subunit A, domain 2"/>
    <property type="match status" value="1"/>
</dbReference>
<dbReference type="GO" id="GO:0032259">
    <property type="term" value="P:methylation"/>
    <property type="evidence" value="ECO:0007669"/>
    <property type="project" value="UniProtKB-KW"/>
</dbReference>
<protein>
    <recommendedName>
        <fullName evidence="1">DNA (cytosine-5-)-methyltransferase</fullName>
        <ecNumber evidence="1">2.1.1.37</ecNumber>
    </recommendedName>
</protein>
<reference evidence="9" key="1">
    <citation type="journal article" date="2014" name="Int. J. Syst. Evol. Microbiol.">
        <title>Complete genome sequence of Corynebacterium casei LMG S-19264T (=DSM 44701T), isolated from a smear-ripened cheese.</title>
        <authorList>
            <consortium name="US DOE Joint Genome Institute (JGI-PGF)"/>
            <person name="Walter F."/>
            <person name="Albersmeier A."/>
            <person name="Kalinowski J."/>
            <person name="Ruckert C."/>
        </authorList>
    </citation>
    <scope>NUCLEOTIDE SEQUENCE</scope>
    <source>
        <strain evidence="9">VKM B-2347</strain>
    </source>
</reference>
<dbReference type="PRINTS" id="PR00105">
    <property type="entry name" value="C5METTRFRASE"/>
</dbReference>
<dbReference type="InterPro" id="IPR001525">
    <property type="entry name" value="C5_MeTfrase"/>
</dbReference>
<dbReference type="GO" id="GO:0003886">
    <property type="term" value="F:DNA (cytosine-5-)-methyltransferase activity"/>
    <property type="evidence" value="ECO:0007669"/>
    <property type="project" value="UniProtKB-EC"/>
</dbReference>
<dbReference type="PANTHER" id="PTHR46098:SF1">
    <property type="entry name" value="TRNA (CYTOSINE(38)-C(5))-METHYLTRANSFERASE"/>
    <property type="match status" value="1"/>
</dbReference>
<dbReference type="Pfam" id="PF00145">
    <property type="entry name" value="DNA_methylase"/>
    <property type="match status" value="1"/>
</dbReference>
<name>A0A9W6MW27_9HYPH</name>
<evidence type="ECO:0000256" key="2">
    <source>
        <dbReference type="ARBA" id="ARBA00022603"/>
    </source>
</evidence>
<feature type="active site" evidence="7">
    <location>
        <position position="75"/>
    </location>
</feature>
<dbReference type="EMBL" id="BSFI01000008">
    <property type="protein sequence ID" value="GLK68410.1"/>
    <property type="molecule type" value="Genomic_DNA"/>
</dbReference>
<dbReference type="EC" id="2.1.1.37" evidence="1"/>
<dbReference type="InterPro" id="IPR050750">
    <property type="entry name" value="C5-MTase"/>
</dbReference>
<evidence type="ECO:0000313" key="10">
    <source>
        <dbReference type="Proteomes" id="UP001143372"/>
    </source>
</evidence>
<gene>
    <name evidence="9" type="ORF">GCM10008179_20480</name>
</gene>
<dbReference type="PROSITE" id="PS51679">
    <property type="entry name" value="SAM_MT_C5"/>
    <property type="match status" value="1"/>
</dbReference>
<dbReference type="SUPFAM" id="SSF53335">
    <property type="entry name" value="S-adenosyl-L-methionine-dependent methyltransferases"/>
    <property type="match status" value="1"/>
</dbReference>
<keyword evidence="4 7" id="KW-0949">S-adenosyl-L-methionine</keyword>
<evidence type="ECO:0000313" key="9">
    <source>
        <dbReference type="EMBL" id="GLK68410.1"/>
    </source>
</evidence>
<comment type="catalytic activity">
    <reaction evidence="6">
        <text>a 2'-deoxycytidine in DNA + S-adenosyl-L-methionine = a 5-methyl-2'-deoxycytidine in DNA + S-adenosyl-L-homocysteine + H(+)</text>
        <dbReference type="Rhea" id="RHEA:13681"/>
        <dbReference type="Rhea" id="RHEA-COMP:11369"/>
        <dbReference type="Rhea" id="RHEA-COMP:11370"/>
        <dbReference type="ChEBI" id="CHEBI:15378"/>
        <dbReference type="ChEBI" id="CHEBI:57856"/>
        <dbReference type="ChEBI" id="CHEBI:59789"/>
        <dbReference type="ChEBI" id="CHEBI:85452"/>
        <dbReference type="ChEBI" id="CHEBI:85454"/>
        <dbReference type="EC" id="2.1.1.37"/>
    </reaction>
</comment>
<evidence type="ECO:0000256" key="3">
    <source>
        <dbReference type="ARBA" id="ARBA00022679"/>
    </source>
</evidence>
<dbReference type="RefSeq" id="WP_271168652.1">
    <property type="nucleotide sequence ID" value="NZ_BSFI01000008.1"/>
</dbReference>
<dbReference type="PANTHER" id="PTHR46098">
    <property type="entry name" value="TRNA (CYTOSINE(38)-C(5))-METHYLTRANSFERASE"/>
    <property type="match status" value="1"/>
</dbReference>
<comment type="similarity">
    <text evidence="7 8">Belongs to the class I-like SAM-binding methyltransferase superfamily. C5-methyltransferase family.</text>
</comment>
<organism evidence="9 10">
    <name type="scientific">Hansschlegelia plantiphila</name>
    <dbReference type="NCBI Taxonomy" id="374655"/>
    <lineage>
        <taxon>Bacteria</taxon>
        <taxon>Pseudomonadati</taxon>
        <taxon>Pseudomonadota</taxon>
        <taxon>Alphaproteobacteria</taxon>
        <taxon>Hyphomicrobiales</taxon>
        <taxon>Methylopilaceae</taxon>
        <taxon>Hansschlegelia</taxon>
    </lineage>
</organism>
<keyword evidence="3 7" id="KW-0808">Transferase</keyword>
<comment type="caution">
    <text evidence="9">The sequence shown here is derived from an EMBL/GenBank/DDBJ whole genome shotgun (WGS) entry which is preliminary data.</text>
</comment>
<evidence type="ECO:0000256" key="1">
    <source>
        <dbReference type="ARBA" id="ARBA00011975"/>
    </source>
</evidence>
<evidence type="ECO:0000256" key="7">
    <source>
        <dbReference type="PROSITE-ProRule" id="PRU01016"/>
    </source>
</evidence>